<evidence type="ECO:0000313" key="12">
    <source>
        <dbReference type="Proteomes" id="UP000249590"/>
    </source>
</evidence>
<evidence type="ECO:0000256" key="4">
    <source>
        <dbReference type="ARBA" id="ARBA00022272"/>
    </source>
</evidence>
<dbReference type="HAMAP" id="MF_00135">
    <property type="entry name" value="PRAI"/>
    <property type="match status" value="1"/>
</dbReference>
<evidence type="ECO:0000256" key="8">
    <source>
        <dbReference type="ARBA" id="ARBA00023235"/>
    </source>
</evidence>
<comment type="similarity">
    <text evidence="9">Belongs to the TrpF family.</text>
</comment>
<evidence type="ECO:0000313" key="11">
    <source>
        <dbReference type="EMBL" id="RAH99596.1"/>
    </source>
</evidence>
<dbReference type="GO" id="GO:0000162">
    <property type="term" value="P:L-tryptophan biosynthetic process"/>
    <property type="evidence" value="ECO:0007669"/>
    <property type="project" value="UniProtKB-UniRule"/>
</dbReference>
<evidence type="ECO:0000256" key="6">
    <source>
        <dbReference type="ARBA" id="ARBA00022822"/>
    </source>
</evidence>
<dbReference type="EMBL" id="QHHQ01000005">
    <property type="protein sequence ID" value="RAH99596.1"/>
    <property type="molecule type" value="Genomic_DNA"/>
</dbReference>
<name>A0A8B2NVD5_9HYPH</name>
<dbReference type="InterPro" id="IPR001240">
    <property type="entry name" value="PRAI_dom"/>
</dbReference>
<protein>
    <recommendedName>
        <fullName evidence="4 9">N-(5'-phosphoribosyl)anthranilate isomerase</fullName>
        <shortName evidence="9">PRAI</shortName>
        <ecNumber evidence="3 9">5.3.1.24</ecNumber>
    </recommendedName>
</protein>
<dbReference type="PANTHER" id="PTHR42894">
    <property type="entry name" value="N-(5'-PHOSPHORIBOSYL)ANTHRANILATE ISOMERASE"/>
    <property type="match status" value="1"/>
</dbReference>
<dbReference type="AlphaFoldDB" id="A0A8B2NVD5"/>
<proteinExistence type="inferred from homology"/>
<sequence length="222" mass="23372">MRIDPRWPKPAVRPRVKICGITRPDLADAAVAAGADMIGLVHFPPSPRHLPLEEAAAVADRARGRAMTVALTVDADDATLDALMRTVRPDAVQLHGKESPERVRALAERYGRPMAKALGVASAADLAAAADYDGALLVLDAKPPKDADRPGGHGVSFDWSVLDALPPDTLYMLSGGLTPETVAAALRTARPYAVDVSSGVETDRLKDPEKMAAFVAAVATRG</sequence>
<dbReference type="PANTHER" id="PTHR42894:SF1">
    <property type="entry name" value="N-(5'-PHOSPHORIBOSYL)ANTHRANILATE ISOMERASE"/>
    <property type="match status" value="1"/>
</dbReference>
<evidence type="ECO:0000256" key="2">
    <source>
        <dbReference type="ARBA" id="ARBA00004664"/>
    </source>
</evidence>
<dbReference type="Gene3D" id="3.20.20.70">
    <property type="entry name" value="Aldolase class I"/>
    <property type="match status" value="1"/>
</dbReference>
<accession>A0A8B2NVD5</accession>
<evidence type="ECO:0000256" key="1">
    <source>
        <dbReference type="ARBA" id="ARBA00001164"/>
    </source>
</evidence>
<evidence type="ECO:0000256" key="5">
    <source>
        <dbReference type="ARBA" id="ARBA00022605"/>
    </source>
</evidence>
<gene>
    <name evidence="9" type="primary">trpF</name>
    <name evidence="11" type="ORF">DLJ53_23415</name>
</gene>
<dbReference type="SUPFAM" id="SSF51366">
    <property type="entry name" value="Ribulose-phoshate binding barrel"/>
    <property type="match status" value="1"/>
</dbReference>
<dbReference type="InterPro" id="IPR044643">
    <property type="entry name" value="TrpF_fam"/>
</dbReference>
<dbReference type="UniPathway" id="UPA00035">
    <property type="reaction ID" value="UER00042"/>
</dbReference>
<organism evidence="11 12">
    <name type="scientific">Acuticoccus sediminis</name>
    <dbReference type="NCBI Taxonomy" id="2184697"/>
    <lineage>
        <taxon>Bacteria</taxon>
        <taxon>Pseudomonadati</taxon>
        <taxon>Pseudomonadota</taxon>
        <taxon>Alphaproteobacteria</taxon>
        <taxon>Hyphomicrobiales</taxon>
        <taxon>Amorphaceae</taxon>
        <taxon>Acuticoccus</taxon>
    </lineage>
</organism>
<dbReference type="EC" id="5.3.1.24" evidence="3 9"/>
<keyword evidence="6 9" id="KW-0822">Tryptophan biosynthesis</keyword>
<evidence type="ECO:0000256" key="3">
    <source>
        <dbReference type="ARBA" id="ARBA00012572"/>
    </source>
</evidence>
<dbReference type="OrthoDB" id="9796196at2"/>
<evidence type="ECO:0000256" key="7">
    <source>
        <dbReference type="ARBA" id="ARBA00023141"/>
    </source>
</evidence>
<keyword evidence="5 9" id="KW-0028">Amino-acid biosynthesis</keyword>
<reference evidence="11 12" key="1">
    <citation type="submission" date="2018-05" db="EMBL/GenBank/DDBJ databases">
        <title>Acuticoccus sediminis sp. nov., isolated from deep-sea sediment of Indian Ocean.</title>
        <authorList>
            <person name="Liu X."/>
            <person name="Lai Q."/>
            <person name="Du Y."/>
            <person name="Sun F."/>
            <person name="Zhang X."/>
            <person name="Wang S."/>
            <person name="Shao Z."/>
        </authorList>
    </citation>
    <scope>NUCLEOTIDE SEQUENCE [LARGE SCALE GENOMIC DNA]</scope>
    <source>
        <strain evidence="11 12">PTG4-2</strain>
    </source>
</reference>
<dbReference type="InterPro" id="IPR011060">
    <property type="entry name" value="RibuloseP-bd_barrel"/>
</dbReference>
<dbReference type="InterPro" id="IPR013785">
    <property type="entry name" value="Aldolase_TIM"/>
</dbReference>
<evidence type="ECO:0000259" key="10">
    <source>
        <dbReference type="Pfam" id="PF00697"/>
    </source>
</evidence>
<comment type="pathway">
    <text evidence="2 9">Amino-acid biosynthesis; L-tryptophan biosynthesis; L-tryptophan from chorismate: step 3/5.</text>
</comment>
<keyword evidence="12" id="KW-1185">Reference proteome</keyword>
<keyword evidence="7 9" id="KW-0057">Aromatic amino acid biosynthesis</keyword>
<feature type="domain" description="N-(5'phosphoribosyl) anthranilate isomerase (PRAI)" evidence="10">
    <location>
        <begin position="16"/>
        <end position="216"/>
    </location>
</feature>
<keyword evidence="8 9" id="KW-0413">Isomerase</keyword>
<evidence type="ECO:0000256" key="9">
    <source>
        <dbReference type="HAMAP-Rule" id="MF_00135"/>
    </source>
</evidence>
<dbReference type="GO" id="GO:0004640">
    <property type="term" value="F:phosphoribosylanthranilate isomerase activity"/>
    <property type="evidence" value="ECO:0007669"/>
    <property type="project" value="UniProtKB-UniRule"/>
</dbReference>
<comment type="catalytic activity">
    <reaction evidence="1 9">
        <text>N-(5-phospho-beta-D-ribosyl)anthranilate = 1-(2-carboxyphenylamino)-1-deoxy-D-ribulose 5-phosphate</text>
        <dbReference type="Rhea" id="RHEA:21540"/>
        <dbReference type="ChEBI" id="CHEBI:18277"/>
        <dbReference type="ChEBI" id="CHEBI:58613"/>
        <dbReference type="EC" id="5.3.1.24"/>
    </reaction>
</comment>
<dbReference type="CDD" id="cd00405">
    <property type="entry name" value="PRAI"/>
    <property type="match status" value="1"/>
</dbReference>
<dbReference type="NCBIfam" id="NF002295">
    <property type="entry name" value="PRK01222.1-1"/>
    <property type="match status" value="1"/>
</dbReference>
<comment type="caution">
    <text evidence="11">The sequence shown here is derived from an EMBL/GenBank/DDBJ whole genome shotgun (WGS) entry which is preliminary data.</text>
</comment>
<dbReference type="Pfam" id="PF00697">
    <property type="entry name" value="PRAI"/>
    <property type="match status" value="1"/>
</dbReference>
<dbReference type="Proteomes" id="UP000249590">
    <property type="component" value="Unassembled WGS sequence"/>
</dbReference>